<evidence type="ECO:0000256" key="1">
    <source>
        <dbReference type="SAM" id="MobiDB-lite"/>
    </source>
</evidence>
<dbReference type="AlphaFoldDB" id="A0A914Y2Z9"/>
<name>A0A914Y2Z9_9BILA</name>
<reference evidence="3" key="1">
    <citation type="submission" date="2022-11" db="UniProtKB">
        <authorList>
            <consortium name="WormBaseParasite"/>
        </authorList>
    </citation>
    <scope>IDENTIFICATION</scope>
</reference>
<keyword evidence="2" id="KW-1185">Reference proteome</keyword>
<feature type="compositionally biased region" description="Low complexity" evidence="1">
    <location>
        <begin position="89"/>
        <end position="99"/>
    </location>
</feature>
<protein>
    <submittedName>
        <fullName evidence="3">Uncharacterized protein</fullName>
    </submittedName>
</protein>
<organism evidence="2 3">
    <name type="scientific">Panagrolaimus superbus</name>
    <dbReference type="NCBI Taxonomy" id="310955"/>
    <lineage>
        <taxon>Eukaryota</taxon>
        <taxon>Metazoa</taxon>
        <taxon>Ecdysozoa</taxon>
        <taxon>Nematoda</taxon>
        <taxon>Chromadorea</taxon>
        <taxon>Rhabditida</taxon>
        <taxon>Tylenchina</taxon>
        <taxon>Panagrolaimomorpha</taxon>
        <taxon>Panagrolaimoidea</taxon>
        <taxon>Panagrolaimidae</taxon>
        <taxon>Panagrolaimus</taxon>
    </lineage>
</organism>
<feature type="region of interest" description="Disordered" evidence="1">
    <location>
        <begin position="19"/>
        <end position="99"/>
    </location>
</feature>
<accession>A0A914Y2Z9</accession>
<feature type="compositionally biased region" description="Basic and acidic residues" evidence="1">
    <location>
        <begin position="62"/>
        <end position="85"/>
    </location>
</feature>
<evidence type="ECO:0000313" key="3">
    <source>
        <dbReference type="WBParaSite" id="PSU_v2.g14553.t1"/>
    </source>
</evidence>
<evidence type="ECO:0000313" key="2">
    <source>
        <dbReference type="Proteomes" id="UP000887577"/>
    </source>
</evidence>
<sequence length="99" mass="10278">MHSRRAYQSGSCRHWLLGSYTPSVQLPPGAVADDSVAGPEGTGGRERRNECGPAADAAGACRCDRGRARSERVRGPAAAGKERPGRGPAGLPAGPQRDQ</sequence>
<dbReference type="WBParaSite" id="PSU_v2.g14553.t1">
    <property type="protein sequence ID" value="PSU_v2.g14553.t1"/>
    <property type="gene ID" value="PSU_v2.g14553"/>
</dbReference>
<dbReference type="Proteomes" id="UP000887577">
    <property type="component" value="Unplaced"/>
</dbReference>
<proteinExistence type="predicted"/>